<reference evidence="1" key="1">
    <citation type="journal article" date="2014" name="Front. Microbiol.">
        <title>High frequency of phylogenetically diverse reductive dehalogenase-homologous genes in deep subseafloor sedimentary metagenomes.</title>
        <authorList>
            <person name="Kawai M."/>
            <person name="Futagami T."/>
            <person name="Toyoda A."/>
            <person name="Takaki Y."/>
            <person name="Nishi S."/>
            <person name="Hori S."/>
            <person name="Arai W."/>
            <person name="Tsubouchi T."/>
            <person name="Morono Y."/>
            <person name="Uchiyama I."/>
            <person name="Ito T."/>
            <person name="Fujiyama A."/>
            <person name="Inagaki F."/>
            <person name="Takami H."/>
        </authorList>
    </citation>
    <scope>NUCLEOTIDE SEQUENCE</scope>
    <source>
        <strain evidence="1">Expedition CK06-06</strain>
    </source>
</reference>
<dbReference type="InterPro" id="IPR036291">
    <property type="entry name" value="NAD(P)-bd_dom_sf"/>
</dbReference>
<accession>X0WN91</accession>
<protein>
    <recommendedName>
        <fullName evidence="2">NAD(P)-binding domain-containing protein</fullName>
    </recommendedName>
</protein>
<dbReference type="SUPFAM" id="SSF51735">
    <property type="entry name" value="NAD(P)-binding Rossmann-fold domains"/>
    <property type="match status" value="1"/>
</dbReference>
<gene>
    <name evidence="1" type="ORF">S01H1_60954</name>
</gene>
<organism evidence="1">
    <name type="scientific">marine sediment metagenome</name>
    <dbReference type="NCBI Taxonomy" id="412755"/>
    <lineage>
        <taxon>unclassified sequences</taxon>
        <taxon>metagenomes</taxon>
        <taxon>ecological metagenomes</taxon>
    </lineage>
</organism>
<comment type="caution">
    <text evidence="1">The sequence shown here is derived from an EMBL/GenBank/DDBJ whole genome shotgun (WGS) entry which is preliminary data.</text>
</comment>
<dbReference type="EMBL" id="BARS01039939">
    <property type="protein sequence ID" value="GAG24707.1"/>
    <property type="molecule type" value="Genomic_DNA"/>
</dbReference>
<dbReference type="Gene3D" id="3.90.25.10">
    <property type="entry name" value="UDP-galactose 4-epimerase, domain 1"/>
    <property type="match status" value="1"/>
</dbReference>
<dbReference type="AlphaFoldDB" id="X0WN91"/>
<feature type="non-terminal residue" evidence="1">
    <location>
        <position position="1"/>
    </location>
</feature>
<evidence type="ECO:0000313" key="1">
    <source>
        <dbReference type="EMBL" id="GAG24707.1"/>
    </source>
</evidence>
<evidence type="ECO:0008006" key="2">
    <source>
        <dbReference type="Google" id="ProtNLM"/>
    </source>
</evidence>
<name>X0WN91_9ZZZZ</name>
<sequence length="61" mass="7168">FSLLKEIIKFHHPANYGPPRAGDLRKNILDCRLISEVLGWQPRFDFSAGLKKTVRWFKENI</sequence>
<proteinExistence type="predicted"/>